<reference evidence="5 6" key="1">
    <citation type="journal article" date="2013" name="Genome Biol.">
        <title>Genome of Acanthamoeba castellanii highlights extensive lateral gene transfer and early evolution of tyrosine kinase signaling.</title>
        <authorList>
            <person name="Clarke M."/>
            <person name="Lohan A.J."/>
            <person name="Liu B."/>
            <person name="Lagkouvardos I."/>
            <person name="Roy S."/>
            <person name="Zafar N."/>
            <person name="Bertelli C."/>
            <person name="Schilde C."/>
            <person name="Kianianmomeni A."/>
            <person name="Burglin T.R."/>
            <person name="Frech C."/>
            <person name="Turcotte B."/>
            <person name="Kopec K.O."/>
            <person name="Synnott J.M."/>
            <person name="Choo C."/>
            <person name="Paponov I."/>
            <person name="Finkler A."/>
            <person name="Soon Heng Tan C."/>
            <person name="Hutchins A.P."/>
            <person name="Weinmeier T."/>
            <person name="Rattei T."/>
            <person name="Chu J.S."/>
            <person name="Gimenez G."/>
            <person name="Irimia M."/>
            <person name="Rigden D.J."/>
            <person name="Fitzpatrick D.A."/>
            <person name="Lorenzo-Morales J."/>
            <person name="Bateman A."/>
            <person name="Chiu C.H."/>
            <person name="Tang P."/>
            <person name="Hegemann P."/>
            <person name="Fromm H."/>
            <person name="Raoult D."/>
            <person name="Greub G."/>
            <person name="Miranda-Saavedra D."/>
            <person name="Chen N."/>
            <person name="Nash P."/>
            <person name="Ginger M.L."/>
            <person name="Horn M."/>
            <person name="Schaap P."/>
            <person name="Caler L."/>
            <person name="Loftus B."/>
        </authorList>
    </citation>
    <scope>NUCLEOTIDE SEQUENCE [LARGE SCALE GENOMIC DNA]</scope>
    <source>
        <strain evidence="5 6">Neff</strain>
    </source>
</reference>
<dbReference type="PROSITE" id="PS51371">
    <property type="entry name" value="CBS"/>
    <property type="match status" value="1"/>
</dbReference>
<dbReference type="InterPro" id="IPR050511">
    <property type="entry name" value="AMPK_gamma/SDS23_families"/>
</dbReference>
<name>L8HAN6_ACACF</name>
<dbReference type="InterPro" id="IPR046342">
    <property type="entry name" value="CBS_dom_sf"/>
</dbReference>
<sequence length="331" mass="36654">MEEAEGSSGFKYCDNLGDLLEMTAVTRLYPPVPVKKWYIADSDLTVQAVLEVLELYHISSLPVRNVSTGKCAGFIDSLDILGYLISVCTPSVEAGATLTDLDKAFEKFSTKGISELCDFSKRNPFVPIPINQNLYYMLENIKRYATLAVHRVPIVSLDEQDPKIMALVSQSDIAAYLAKHISVLGPRGQLPVRDHFRAFTKVVSVPPHSKALDAFALMWSKGLGGVAVIDSQKRLVANLSATDLECLFRKQFFRLFMPVVDYIKAVYADKNEIMTPPLSVTPETTLETLILKFAGTRVHRLYVVDGSGVLCGVITLTDLMNLIVTEWGLDQ</sequence>
<dbReference type="AlphaFoldDB" id="L8HAN6"/>
<evidence type="ECO:0000256" key="3">
    <source>
        <dbReference type="PROSITE-ProRule" id="PRU00703"/>
    </source>
</evidence>
<evidence type="ECO:0000313" key="6">
    <source>
        <dbReference type="Proteomes" id="UP000011083"/>
    </source>
</evidence>
<evidence type="ECO:0000256" key="2">
    <source>
        <dbReference type="ARBA" id="ARBA00023122"/>
    </source>
</evidence>
<dbReference type="SUPFAM" id="SSF54631">
    <property type="entry name" value="CBS-domain pair"/>
    <property type="match status" value="2"/>
</dbReference>
<dbReference type="SMART" id="SM00116">
    <property type="entry name" value="CBS"/>
    <property type="match status" value="4"/>
</dbReference>
<feature type="domain" description="CBS" evidence="4">
    <location>
        <begin position="273"/>
        <end position="331"/>
    </location>
</feature>
<protein>
    <submittedName>
        <fullName evidence="5">CBS domain containing protein</fullName>
    </submittedName>
</protein>
<dbReference type="InterPro" id="IPR000644">
    <property type="entry name" value="CBS_dom"/>
</dbReference>
<dbReference type="RefSeq" id="XP_004367568.1">
    <property type="nucleotide sequence ID" value="XM_004367511.1"/>
</dbReference>
<evidence type="ECO:0000313" key="5">
    <source>
        <dbReference type="EMBL" id="ELR22312.1"/>
    </source>
</evidence>
<dbReference type="Gene3D" id="3.10.580.10">
    <property type="entry name" value="CBS-domain"/>
    <property type="match status" value="2"/>
</dbReference>
<dbReference type="PANTHER" id="PTHR13780:SF36">
    <property type="entry name" value="CBS DOMAIN-CONTAINING PROTEIN"/>
    <property type="match status" value="1"/>
</dbReference>
<dbReference type="Pfam" id="PF00571">
    <property type="entry name" value="CBS"/>
    <property type="match status" value="1"/>
</dbReference>
<keyword evidence="6" id="KW-1185">Reference proteome</keyword>
<keyword evidence="2 3" id="KW-0129">CBS domain</keyword>
<dbReference type="OrthoDB" id="449052at2759"/>
<dbReference type="STRING" id="1257118.L8HAN6"/>
<keyword evidence="1" id="KW-0677">Repeat</keyword>
<accession>L8HAN6</accession>
<dbReference type="PANTHER" id="PTHR13780">
    <property type="entry name" value="AMP-ACTIVATED PROTEIN KINASE, GAMMA REGULATORY SUBUNIT"/>
    <property type="match status" value="1"/>
</dbReference>
<evidence type="ECO:0000256" key="1">
    <source>
        <dbReference type="ARBA" id="ARBA00022737"/>
    </source>
</evidence>
<gene>
    <name evidence="5" type="ORF">ACA1_252570</name>
</gene>
<evidence type="ECO:0000259" key="4">
    <source>
        <dbReference type="PROSITE" id="PS51371"/>
    </source>
</evidence>
<dbReference type="VEuPathDB" id="AmoebaDB:ACA1_252570"/>
<proteinExistence type="predicted"/>
<dbReference type="KEGG" id="acan:ACA1_252570"/>
<dbReference type="CDD" id="cd02205">
    <property type="entry name" value="CBS_pair_SF"/>
    <property type="match status" value="1"/>
</dbReference>
<organism evidence="5 6">
    <name type="scientific">Acanthamoeba castellanii (strain ATCC 30010 / Neff)</name>
    <dbReference type="NCBI Taxonomy" id="1257118"/>
    <lineage>
        <taxon>Eukaryota</taxon>
        <taxon>Amoebozoa</taxon>
        <taxon>Discosea</taxon>
        <taxon>Longamoebia</taxon>
        <taxon>Centramoebida</taxon>
        <taxon>Acanthamoebidae</taxon>
        <taxon>Acanthamoeba</taxon>
    </lineage>
</organism>
<dbReference type="EMBL" id="KB007885">
    <property type="protein sequence ID" value="ELR22312.1"/>
    <property type="molecule type" value="Genomic_DNA"/>
</dbReference>
<dbReference type="Proteomes" id="UP000011083">
    <property type="component" value="Unassembled WGS sequence"/>
</dbReference>
<dbReference type="GeneID" id="14923244"/>